<dbReference type="InterPro" id="IPR003497">
    <property type="entry name" value="BRO_N_domain"/>
</dbReference>
<dbReference type="EMBL" id="JBHRSJ010000035">
    <property type="protein sequence ID" value="MFC2974581.1"/>
    <property type="molecule type" value="Genomic_DNA"/>
</dbReference>
<accession>A0ABV7AZ91</accession>
<dbReference type="RefSeq" id="WP_377816828.1">
    <property type="nucleotide sequence ID" value="NZ_JBHRSJ010000035.1"/>
</dbReference>
<dbReference type="Pfam" id="PF10547">
    <property type="entry name" value="P22_AR_N"/>
    <property type="match status" value="1"/>
</dbReference>
<organism evidence="2 3">
    <name type="scientific">Azotobacter bryophylli</name>
    <dbReference type="NCBI Taxonomy" id="1986537"/>
    <lineage>
        <taxon>Bacteria</taxon>
        <taxon>Pseudomonadati</taxon>
        <taxon>Pseudomonadota</taxon>
        <taxon>Gammaproteobacteria</taxon>
        <taxon>Pseudomonadales</taxon>
        <taxon>Pseudomonadaceae</taxon>
        <taxon>Azotobacter</taxon>
    </lineage>
</organism>
<dbReference type="SMART" id="SM01040">
    <property type="entry name" value="Bro-N"/>
    <property type="match status" value="1"/>
</dbReference>
<dbReference type="PRINTS" id="PR01994">
    <property type="entry name" value="ANTIREPRESSR"/>
</dbReference>
<evidence type="ECO:0000259" key="1">
    <source>
        <dbReference type="PROSITE" id="PS51750"/>
    </source>
</evidence>
<dbReference type="InterPro" id="IPR018875">
    <property type="entry name" value="Antirepressor_Ant_N"/>
</dbReference>
<protein>
    <submittedName>
        <fullName evidence="2">Phage antirepressor N-terminal domain-containing protein</fullName>
    </submittedName>
</protein>
<dbReference type="PROSITE" id="PS51750">
    <property type="entry name" value="BRO_N"/>
    <property type="match status" value="1"/>
</dbReference>
<feature type="domain" description="Bro-N" evidence="1">
    <location>
        <begin position="142"/>
        <end position="250"/>
    </location>
</feature>
<name>A0ABV7AZ91_9GAMM</name>
<sequence>MGAVTAQHPRIHAMSNTSPVLASVDFHGQSLTVLTSASGEHLVAMKPICEAIGLQWEAQLKRIKRHPVLSICMSVMDIQMPGDDQHRELVCLPLDYLNGWLFGVDASRVRSEIRERLIQYQRECFAALAVYWQQGEALSPRAMATAPAGPPIRLTYNDRAFRIVPEGEELWFVAADVANALSLRDAYCVTRHLRPEHRSQRQVGRQMLNVIDRRGLDLALLHARPERAEPLRLWLDAALEQFVPSPAPRALPNGLSGEQQSAIKILVAARIEALPEARRGKAATACWSALKSKFGCSYKEIAPEQFTEAVSLVARIELEGEWLEPEAPKVLGRLPIDFPIEDWKAKNPQQFRHDNPNSTELTVTTGDLLMSEYSPGETLLGQLAEAGYRVDGPLYELRALRSLARRLDMTMRFMAGHVRQAIDSFDHDHRRVQHFDGAKVLKG</sequence>
<dbReference type="Pfam" id="PF02498">
    <property type="entry name" value="Bro-N"/>
    <property type="match status" value="1"/>
</dbReference>
<comment type="caution">
    <text evidence="2">The sequence shown here is derived from an EMBL/GenBank/DDBJ whole genome shotgun (WGS) entry which is preliminary data.</text>
</comment>
<evidence type="ECO:0000313" key="2">
    <source>
        <dbReference type="EMBL" id="MFC2974581.1"/>
    </source>
</evidence>
<evidence type="ECO:0000313" key="3">
    <source>
        <dbReference type="Proteomes" id="UP001595457"/>
    </source>
</evidence>
<keyword evidence="3" id="KW-1185">Reference proteome</keyword>
<gene>
    <name evidence="2" type="ORF">ACFOJE_20510</name>
</gene>
<dbReference type="Proteomes" id="UP001595457">
    <property type="component" value="Unassembled WGS sequence"/>
</dbReference>
<proteinExistence type="predicted"/>
<reference evidence="3" key="1">
    <citation type="journal article" date="2019" name="Int. J. Syst. Evol. Microbiol.">
        <title>The Global Catalogue of Microorganisms (GCM) 10K type strain sequencing project: providing services to taxonomists for standard genome sequencing and annotation.</title>
        <authorList>
            <consortium name="The Broad Institute Genomics Platform"/>
            <consortium name="The Broad Institute Genome Sequencing Center for Infectious Disease"/>
            <person name="Wu L."/>
            <person name="Ma J."/>
        </authorList>
    </citation>
    <scope>NUCLEOTIDE SEQUENCE [LARGE SCALE GENOMIC DNA]</scope>
    <source>
        <strain evidence="3">KCTC 62195</strain>
    </source>
</reference>